<dbReference type="Pfam" id="PF23070">
    <property type="entry name" value="DUF7043"/>
    <property type="match status" value="1"/>
</dbReference>
<evidence type="ECO:0000313" key="4">
    <source>
        <dbReference type="EMBL" id="CAD7223102.1"/>
    </source>
</evidence>
<feature type="domain" description="DUF7042" evidence="1">
    <location>
        <begin position="93"/>
        <end position="225"/>
    </location>
</feature>
<evidence type="ECO:0000259" key="3">
    <source>
        <dbReference type="Pfam" id="PF23071"/>
    </source>
</evidence>
<feature type="domain" description="DUF7044" evidence="3">
    <location>
        <begin position="36"/>
        <end position="75"/>
    </location>
</feature>
<evidence type="ECO:0000259" key="1">
    <source>
        <dbReference type="Pfam" id="PF23069"/>
    </source>
</evidence>
<gene>
    <name evidence="4" type="ORF">CTOB1V02_LOCUS1096</name>
</gene>
<accession>A0A7R8ZIX6</accession>
<dbReference type="InterPro" id="IPR055471">
    <property type="entry name" value="DUF7043"/>
</dbReference>
<dbReference type="Pfam" id="PF23071">
    <property type="entry name" value="DUF7044"/>
    <property type="match status" value="1"/>
</dbReference>
<organism evidence="4">
    <name type="scientific">Cyprideis torosa</name>
    <dbReference type="NCBI Taxonomy" id="163714"/>
    <lineage>
        <taxon>Eukaryota</taxon>
        <taxon>Metazoa</taxon>
        <taxon>Ecdysozoa</taxon>
        <taxon>Arthropoda</taxon>
        <taxon>Crustacea</taxon>
        <taxon>Oligostraca</taxon>
        <taxon>Ostracoda</taxon>
        <taxon>Podocopa</taxon>
        <taxon>Podocopida</taxon>
        <taxon>Cytherocopina</taxon>
        <taxon>Cytheroidea</taxon>
        <taxon>Cytherideidae</taxon>
        <taxon>Cyprideis</taxon>
    </lineage>
</organism>
<dbReference type="InterPro" id="IPR055470">
    <property type="entry name" value="DUF7042"/>
</dbReference>
<dbReference type="PANTHER" id="PTHR22255">
    <property type="entry name" value="LP06548P"/>
    <property type="match status" value="1"/>
</dbReference>
<reference evidence="4" key="1">
    <citation type="submission" date="2020-11" db="EMBL/GenBank/DDBJ databases">
        <authorList>
            <person name="Tran Van P."/>
        </authorList>
    </citation>
    <scope>NUCLEOTIDE SEQUENCE</scope>
</reference>
<name>A0A7R8ZIX6_9CRUS</name>
<protein>
    <submittedName>
        <fullName evidence="4">Uncharacterized protein</fullName>
    </submittedName>
</protein>
<feature type="domain" description="DUF7043" evidence="2">
    <location>
        <begin position="231"/>
        <end position="334"/>
    </location>
</feature>
<dbReference type="EMBL" id="OB660150">
    <property type="protein sequence ID" value="CAD7223102.1"/>
    <property type="molecule type" value="Genomic_DNA"/>
</dbReference>
<dbReference type="InterPro" id="IPR055472">
    <property type="entry name" value="DUF7044"/>
</dbReference>
<dbReference type="Pfam" id="PF23069">
    <property type="entry name" value="DUF7042"/>
    <property type="match status" value="1"/>
</dbReference>
<evidence type="ECO:0000259" key="2">
    <source>
        <dbReference type="Pfam" id="PF23070"/>
    </source>
</evidence>
<proteinExistence type="predicted"/>
<dbReference type="AlphaFoldDB" id="A0A7R8ZIX6"/>
<sequence length="505" mass="56304">MGFLFPPFWYGYGSEAENSSRWKGNKVSQMGVTVNGVSKEGCFICVVFHQKHPNVIQYKESPCESSYKTVDQLCREISGDAELYSMFRSNGTIPCPFQGPFRFSYHTGNEEWCESPASSVESCDQPSQLRFHFQACSNVKSEASVEDLECVATWRDGSVQYLVGRMSPLKRWSSGTGAAPDDELFRCFVFESAGNGSSLRLSQSAFGSCTGIPDAYTGARVMRMERPASSHVCKFPAWLKDALNSTTWRSLDQKQRLEFGGGSVIHDQGEGESTEWTCRELVDRKNLEDIFEAVIATTNQCDGSYVCLVLRRWNSNVISAMFGTTFESIDDDPCGVVLTSNEARVFSSPQLFIGMSFKNPLLMPNTPNLSPVLLWAIGNYGKPEPKRRKLRSVAVPQARKGYNSDLINNCLGHWSSGSRNNESEIHYVIHYSPNNREKQIQELCVELVPKNGTIETQQILPLCPVPKATFRGLCSGVASSLRRISQFVPSVAFVALILTFHSLYI</sequence>
<dbReference type="OrthoDB" id="9979716at2759"/>
<dbReference type="PANTHER" id="PTHR22255:SF9">
    <property type="entry name" value="LP06548P"/>
    <property type="match status" value="1"/>
</dbReference>